<evidence type="ECO:0000256" key="3">
    <source>
        <dbReference type="ARBA" id="ARBA00022692"/>
    </source>
</evidence>
<evidence type="ECO:0000259" key="12">
    <source>
        <dbReference type="SMART" id="SM00918"/>
    </source>
</evidence>
<keyword evidence="9" id="KW-1071">Ligand-gated ion channel</keyword>
<dbReference type="AlphaFoldDB" id="A0AAV4TCT9"/>
<comment type="caution">
    <text evidence="13">The sequence shown here is derived from an EMBL/GenBank/DDBJ whole genome shotgun (WGS) entry which is preliminary data.</text>
</comment>
<dbReference type="EMBL" id="BPLR01010877">
    <property type="protein sequence ID" value="GIY42642.1"/>
    <property type="molecule type" value="Genomic_DNA"/>
</dbReference>
<evidence type="ECO:0000256" key="10">
    <source>
        <dbReference type="ARBA" id="ARBA00023303"/>
    </source>
</evidence>
<keyword evidence="3" id="KW-0812">Transmembrane</keyword>
<evidence type="ECO:0000256" key="1">
    <source>
        <dbReference type="ARBA" id="ARBA00004141"/>
    </source>
</evidence>
<feature type="region of interest" description="Disordered" evidence="11">
    <location>
        <begin position="206"/>
        <end position="226"/>
    </location>
</feature>
<keyword evidence="2" id="KW-0813">Transport</keyword>
<dbReference type="InterPro" id="IPR019594">
    <property type="entry name" value="Glu/Gly-bd"/>
</dbReference>
<keyword evidence="10" id="KW-0407">Ion channel</keyword>
<evidence type="ECO:0000313" key="14">
    <source>
        <dbReference type="Proteomes" id="UP001054945"/>
    </source>
</evidence>
<name>A0AAV4TCT9_CAEEX</name>
<feature type="domain" description="Ionotropic glutamate receptor L-glutamate and glycine-binding" evidence="12">
    <location>
        <begin position="1"/>
        <end position="62"/>
    </location>
</feature>
<keyword evidence="14" id="KW-1185">Reference proteome</keyword>
<comment type="subcellular location">
    <subcellularLocation>
        <location evidence="1">Membrane</location>
        <topology evidence="1">Multi-pass membrane protein</topology>
    </subcellularLocation>
</comment>
<dbReference type="Proteomes" id="UP001054945">
    <property type="component" value="Unassembled WGS sequence"/>
</dbReference>
<evidence type="ECO:0000313" key="13">
    <source>
        <dbReference type="EMBL" id="GIY42642.1"/>
    </source>
</evidence>
<evidence type="ECO:0000256" key="11">
    <source>
        <dbReference type="SAM" id="MobiDB-lite"/>
    </source>
</evidence>
<organism evidence="13 14">
    <name type="scientific">Caerostris extrusa</name>
    <name type="common">Bark spider</name>
    <name type="synonym">Caerostris bankana</name>
    <dbReference type="NCBI Taxonomy" id="172846"/>
    <lineage>
        <taxon>Eukaryota</taxon>
        <taxon>Metazoa</taxon>
        <taxon>Ecdysozoa</taxon>
        <taxon>Arthropoda</taxon>
        <taxon>Chelicerata</taxon>
        <taxon>Arachnida</taxon>
        <taxon>Araneae</taxon>
        <taxon>Araneomorphae</taxon>
        <taxon>Entelegynae</taxon>
        <taxon>Araneoidea</taxon>
        <taxon>Araneidae</taxon>
        <taxon>Caerostris</taxon>
    </lineage>
</organism>
<dbReference type="SMART" id="SM00918">
    <property type="entry name" value="Lig_chan-Glu_bd"/>
    <property type="match status" value="1"/>
</dbReference>
<gene>
    <name evidence="13" type="primary">Grik3_1</name>
    <name evidence="13" type="ORF">CEXT_656951</name>
</gene>
<keyword evidence="5" id="KW-0406">Ion transport</keyword>
<evidence type="ECO:0000256" key="7">
    <source>
        <dbReference type="ARBA" id="ARBA00023170"/>
    </source>
</evidence>
<evidence type="ECO:0000256" key="4">
    <source>
        <dbReference type="ARBA" id="ARBA00022989"/>
    </source>
</evidence>
<evidence type="ECO:0000256" key="2">
    <source>
        <dbReference type="ARBA" id="ARBA00022448"/>
    </source>
</evidence>
<dbReference type="Pfam" id="PF10613">
    <property type="entry name" value="Lig_chan-Glu_bd"/>
    <property type="match status" value="1"/>
</dbReference>
<evidence type="ECO:0000256" key="8">
    <source>
        <dbReference type="ARBA" id="ARBA00023180"/>
    </source>
</evidence>
<dbReference type="GO" id="GO:0016020">
    <property type="term" value="C:membrane"/>
    <property type="evidence" value="ECO:0007669"/>
    <property type="project" value="UniProtKB-SubCell"/>
</dbReference>
<feature type="compositionally biased region" description="Basic and acidic residues" evidence="11">
    <location>
        <begin position="212"/>
        <end position="226"/>
    </location>
</feature>
<keyword evidence="7 13" id="KW-0675">Receptor</keyword>
<dbReference type="GO" id="GO:0015276">
    <property type="term" value="F:ligand-gated monoatomic ion channel activity"/>
    <property type="evidence" value="ECO:0007669"/>
    <property type="project" value="InterPro"/>
</dbReference>
<reference evidence="13 14" key="1">
    <citation type="submission" date="2021-06" db="EMBL/GenBank/DDBJ databases">
        <title>Caerostris extrusa draft genome.</title>
        <authorList>
            <person name="Kono N."/>
            <person name="Arakawa K."/>
        </authorList>
    </citation>
    <scope>NUCLEOTIDE SEQUENCE [LARGE SCALE GENOMIC DNA]</scope>
</reference>
<keyword evidence="8" id="KW-0325">Glycoprotein</keyword>
<sequence length="226" mass="25732">MLKDSAEKLTGNARYEGFCIDLIDHLAKLLGFKYIIKEVADRAYGIKNETGHWNGMIGNSLEGYCNSGFDDHLVKGGSSGLHHALYEHGNQHPFQEADHQSDHTLLFPFTFLHGSLDLCDGGSHRSNVYKDHCWHLVFLHPHYDIILHSKFSCFLTVEKVIYPVENAEDLAKQTKIKYGCLGSGSTKAFSRIQIQNTTIKRHIKTPRRRHSTHSERAMVEAEKGWR</sequence>
<evidence type="ECO:0000256" key="5">
    <source>
        <dbReference type="ARBA" id="ARBA00023065"/>
    </source>
</evidence>
<evidence type="ECO:0000256" key="9">
    <source>
        <dbReference type="ARBA" id="ARBA00023286"/>
    </source>
</evidence>
<protein>
    <submittedName>
        <fullName evidence="13">Glutamate receptor ionotropic, kainate 3</fullName>
    </submittedName>
</protein>
<evidence type="ECO:0000256" key="6">
    <source>
        <dbReference type="ARBA" id="ARBA00023136"/>
    </source>
</evidence>
<dbReference type="SUPFAM" id="SSF53850">
    <property type="entry name" value="Periplasmic binding protein-like II"/>
    <property type="match status" value="1"/>
</dbReference>
<keyword evidence="4" id="KW-1133">Transmembrane helix</keyword>
<accession>A0AAV4TCT9</accession>
<proteinExistence type="predicted"/>
<dbReference type="Gene3D" id="3.40.190.10">
    <property type="entry name" value="Periplasmic binding protein-like II"/>
    <property type="match status" value="2"/>
</dbReference>
<keyword evidence="6" id="KW-0472">Membrane</keyword>